<comment type="caution">
    <text evidence="2">The sequence shown here is derived from an EMBL/GenBank/DDBJ whole genome shotgun (WGS) entry which is preliminary data.</text>
</comment>
<accession>A0ABD5W6G2</accession>
<dbReference type="GeneID" id="76630279"/>
<feature type="transmembrane region" description="Helical" evidence="1">
    <location>
        <begin position="38"/>
        <end position="55"/>
    </location>
</feature>
<organism evidence="2 3">
    <name type="scientific">Halovenus salina</name>
    <dbReference type="NCBI Taxonomy" id="1510225"/>
    <lineage>
        <taxon>Archaea</taxon>
        <taxon>Methanobacteriati</taxon>
        <taxon>Methanobacteriota</taxon>
        <taxon>Stenosarchaea group</taxon>
        <taxon>Halobacteria</taxon>
        <taxon>Halobacteriales</taxon>
        <taxon>Haloarculaceae</taxon>
        <taxon>Halovenus</taxon>
    </lineage>
</organism>
<keyword evidence="1" id="KW-0472">Membrane</keyword>
<dbReference type="RefSeq" id="WP_267164106.1">
    <property type="nucleotide sequence ID" value="NZ_CP112972.1"/>
</dbReference>
<protein>
    <submittedName>
        <fullName evidence="2">Uncharacterized protein</fullName>
    </submittedName>
</protein>
<feature type="transmembrane region" description="Helical" evidence="1">
    <location>
        <begin position="12"/>
        <end position="32"/>
    </location>
</feature>
<reference evidence="2 3" key="1">
    <citation type="journal article" date="2019" name="Int. J. Syst. Evol. Microbiol.">
        <title>The Global Catalogue of Microorganisms (GCM) 10K type strain sequencing project: providing services to taxonomists for standard genome sequencing and annotation.</title>
        <authorList>
            <consortium name="The Broad Institute Genomics Platform"/>
            <consortium name="The Broad Institute Genome Sequencing Center for Infectious Disease"/>
            <person name="Wu L."/>
            <person name="Ma J."/>
        </authorList>
    </citation>
    <scope>NUCLEOTIDE SEQUENCE [LARGE SCALE GENOMIC DNA]</scope>
    <source>
        <strain evidence="2 3">JCM 30072</strain>
    </source>
</reference>
<evidence type="ECO:0000313" key="2">
    <source>
        <dbReference type="EMBL" id="MFC7058297.1"/>
    </source>
</evidence>
<evidence type="ECO:0000256" key="1">
    <source>
        <dbReference type="SAM" id="Phobius"/>
    </source>
</evidence>
<dbReference type="AlphaFoldDB" id="A0ABD5W6G2"/>
<dbReference type="EMBL" id="JBHSZI010000001">
    <property type="protein sequence ID" value="MFC7058297.1"/>
    <property type="molecule type" value="Genomic_DNA"/>
</dbReference>
<keyword evidence="3" id="KW-1185">Reference proteome</keyword>
<sequence>MSEETASSIPARTLRVVYLVGIALNAVALVIAAQAGQMAGALTLGLILVYLGIRYRMLGGS</sequence>
<keyword evidence="1" id="KW-0812">Transmembrane</keyword>
<gene>
    <name evidence="2" type="ORF">ACFQQG_09050</name>
</gene>
<name>A0ABD5W6G2_9EURY</name>
<dbReference type="Proteomes" id="UP001596445">
    <property type="component" value="Unassembled WGS sequence"/>
</dbReference>
<keyword evidence="1" id="KW-1133">Transmembrane helix</keyword>
<evidence type="ECO:0000313" key="3">
    <source>
        <dbReference type="Proteomes" id="UP001596445"/>
    </source>
</evidence>
<proteinExistence type="predicted"/>